<accession>A0A0C2XIV1</accession>
<comment type="similarity">
    <text evidence="1 5">Belongs to the WD repeat IPI3/WDR18 family.</text>
</comment>
<dbReference type="InterPro" id="IPR001680">
    <property type="entry name" value="WD40_rpt"/>
</dbReference>
<dbReference type="FunCoup" id="A0A0C2XIV1">
    <property type="interactions" value="327"/>
</dbReference>
<dbReference type="HOGENOM" id="CLU_029749_4_0_1"/>
<dbReference type="SUPFAM" id="SSF50978">
    <property type="entry name" value="WD40 repeat-like"/>
    <property type="match status" value="1"/>
</dbReference>
<reference evidence="7 8" key="1">
    <citation type="submission" date="2014-04" db="EMBL/GenBank/DDBJ databases">
        <title>Evolutionary Origins and Diversification of the Mycorrhizal Mutualists.</title>
        <authorList>
            <consortium name="DOE Joint Genome Institute"/>
            <consortium name="Mycorrhizal Genomics Consortium"/>
            <person name="Kohler A."/>
            <person name="Kuo A."/>
            <person name="Nagy L.G."/>
            <person name="Floudas D."/>
            <person name="Copeland A."/>
            <person name="Barry K.W."/>
            <person name="Cichocki N."/>
            <person name="Veneault-Fourrey C."/>
            <person name="LaButti K."/>
            <person name="Lindquist E.A."/>
            <person name="Lipzen A."/>
            <person name="Lundell T."/>
            <person name="Morin E."/>
            <person name="Murat C."/>
            <person name="Riley R."/>
            <person name="Ohm R."/>
            <person name="Sun H."/>
            <person name="Tunlid A."/>
            <person name="Henrissat B."/>
            <person name="Grigoriev I.V."/>
            <person name="Hibbett D.S."/>
            <person name="Martin F."/>
        </authorList>
    </citation>
    <scope>NUCLEOTIDE SEQUENCE [LARGE SCALE GENOMIC DNA]</scope>
    <source>
        <strain evidence="7 8">Koide BX008</strain>
    </source>
</reference>
<dbReference type="Proteomes" id="UP000054549">
    <property type="component" value="Unassembled WGS sequence"/>
</dbReference>
<dbReference type="GO" id="GO:0006364">
    <property type="term" value="P:rRNA processing"/>
    <property type="evidence" value="ECO:0007669"/>
    <property type="project" value="UniProtKB-UniRule"/>
</dbReference>
<dbReference type="EMBL" id="KN818226">
    <property type="protein sequence ID" value="KIL69406.1"/>
    <property type="molecule type" value="Genomic_DNA"/>
</dbReference>
<evidence type="ECO:0000256" key="1">
    <source>
        <dbReference type="ARBA" id="ARBA00010143"/>
    </source>
</evidence>
<name>A0A0C2XIV1_AMAMK</name>
<dbReference type="OrthoDB" id="756370at2759"/>
<feature type="repeat" description="WD" evidence="4">
    <location>
        <begin position="201"/>
        <end position="223"/>
    </location>
</feature>
<dbReference type="GO" id="GO:0006261">
    <property type="term" value="P:DNA-templated DNA replication"/>
    <property type="evidence" value="ECO:0007669"/>
    <property type="project" value="TreeGrafter"/>
</dbReference>
<keyword evidence="6" id="KW-0175">Coiled coil</keyword>
<keyword evidence="3" id="KW-0677">Repeat</keyword>
<comment type="subcellular location">
    <subcellularLocation>
        <location evidence="5">Nucleus</location>
    </subcellularLocation>
</comment>
<evidence type="ECO:0000313" key="7">
    <source>
        <dbReference type="EMBL" id="KIL69406.1"/>
    </source>
</evidence>
<dbReference type="Pfam" id="PF00400">
    <property type="entry name" value="WD40"/>
    <property type="match status" value="2"/>
</dbReference>
<dbReference type="PANTHER" id="PTHR18763">
    <property type="entry name" value="WD-REPEAT PROTEIN 18"/>
    <property type="match status" value="1"/>
</dbReference>
<dbReference type="AlphaFoldDB" id="A0A0C2XIV1"/>
<dbReference type="PROSITE" id="PS50082">
    <property type="entry name" value="WD_REPEATS_2"/>
    <property type="match status" value="2"/>
</dbReference>
<evidence type="ECO:0000256" key="3">
    <source>
        <dbReference type="ARBA" id="ARBA00022737"/>
    </source>
</evidence>
<feature type="repeat" description="WD" evidence="4">
    <location>
        <begin position="127"/>
        <end position="161"/>
    </location>
</feature>
<comment type="function">
    <text evidence="5">Component of the RIX1 complex required for processing of ITS2 sequences from 35S pre-rRNA.</text>
</comment>
<dbReference type="InterPro" id="IPR015943">
    <property type="entry name" value="WD40/YVTN_repeat-like_dom_sf"/>
</dbReference>
<keyword evidence="5" id="KW-0539">Nucleus</keyword>
<dbReference type="InterPro" id="IPR036322">
    <property type="entry name" value="WD40_repeat_dom_sf"/>
</dbReference>
<protein>
    <recommendedName>
        <fullName evidence="5">Pre-rRNA-processing protein IPI3</fullName>
    </recommendedName>
</protein>
<keyword evidence="2 4" id="KW-0853">WD repeat</keyword>
<comment type="subunit">
    <text evidence="5">Component of the RIX1 complex, composed of IPI1, RIX1/IPI2 and IPI3 in a 1:2:2 stoichiometry. The complex interacts (via RIX1) with MDN1 (via its hexameric AAA ATPase ring) and the pre-60S ribosome particles.</text>
</comment>
<organism evidence="7 8">
    <name type="scientific">Amanita muscaria (strain Koide BX008)</name>
    <dbReference type="NCBI Taxonomy" id="946122"/>
    <lineage>
        <taxon>Eukaryota</taxon>
        <taxon>Fungi</taxon>
        <taxon>Dikarya</taxon>
        <taxon>Basidiomycota</taxon>
        <taxon>Agaricomycotina</taxon>
        <taxon>Agaricomycetes</taxon>
        <taxon>Agaricomycetidae</taxon>
        <taxon>Agaricales</taxon>
        <taxon>Pluteineae</taxon>
        <taxon>Amanitaceae</taxon>
        <taxon>Amanita</taxon>
    </lineage>
</organism>
<evidence type="ECO:0000256" key="2">
    <source>
        <dbReference type="ARBA" id="ARBA00022574"/>
    </source>
</evidence>
<evidence type="ECO:0000256" key="4">
    <source>
        <dbReference type="PROSITE-ProRule" id="PRU00221"/>
    </source>
</evidence>
<dbReference type="GO" id="GO:0120330">
    <property type="term" value="C:rixosome complex"/>
    <property type="evidence" value="ECO:0007669"/>
    <property type="project" value="UniProtKB-UniRule"/>
</dbReference>
<keyword evidence="8" id="KW-1185">Reference proteome</keyword>
<dbReference type="InParanoid" id="A0A0C2XIV1"/>
<dbReference type="PROSITE" id="PS50294">
    <property type="entry name" value="WD_REPEATS_REGION"/>
    <property type="match status" value="1"/>
</dbReference>
<feature type="coiled-coil region" evidence="6">
    <location>
        <begin position="442"/>
        <end position="469"/>
    </location>
</feature>
<dbReference type="PANTHER" id="PTHR18763:SF0">
    <property type="entry name" value="WD REPEAT-CONTAINING PROTEIN 18"/>
    <property type="match status" value="1"/>
</dbReference>
<dbReference type="STRING" id="946122.A0A0C2XIV1"/>
<dbReference type="InterPro" id="IPR045227">
    <property type="entry name" value="WDR18/Ipi3/RID3"/>
</dbReference>
<keyword evidence="5" id="KW-0698">rRNA processing</keyword>
<dbReference type="GO" id="GO:0005656">
    <property type="term" value="C:nuclear pre-replicative complex"/>
    <property type="evidence" value="ECO:0007669"/>
    <property type="project" value="TreeGrafter"/>
</dbReference>
<dbReference type="Gene3D" id="2.130.10.10">
    <property type="entry name" value="YVTN repeat-like/Quinoprotein amine dehydrogenase"/>
    <property type="match status" value="2"/>
</dbReference>
<proteinExistence type="inferred from homology"/>
<evidence type="ECO:0000256" key="5">
    <source>
        <dbReference type="RuleBase" id="RU369067"/>
    </source>
</evidence>
<dbReference type="SMART" id="SM00320">
    <property type="entry name" value="WD40"/>
    <property type="match status" value="5"/>
</dbReference>
<evidence type="ECO:0000313" key="8">
    <source>
        <dbReference type="Proteomes" id="UP000054549"/>
    </source>
</evidence>
<evidence type="ECO:0000256" key="6">
    <source>
        <dbReference type="SAM" id="Coils"/>
    </source>
</evidence>
<sequence length="506" mass="55662">MKLQEIILSASAPSSSGSGSGSGSVSLHDIQTGSVLASFKQTSPALHCTAAVETRDSLGGFLLSCQRDKPILNVYNFQKDQISLKVVLPEKLSCIAVDKQGTYCAGATAQGRIYLWEVASGIMYNSWDAHYRRINVLRFTHDGAALLSGSEDSGVSVWSISRLLDDDTQNQLPLPYCSLSDHTLPVTDIVCGVGNFPMCRVLTSSMDHSVKIWDLSSKSLLTTFQYPQAITALTWDWTERLFFAASPDGSIHQTNLFRQHEDRSGLRTLESIGGAGASDVVRIDETIREAQKKRLISIGQEITCMSISLTSALLFVGTAAGLVHLIDIPTHQQLRTISTHKGLSITHLQVMLKPSDLVGHVDLSLYVRHGSDPKESIPVRPILAFQKMRDPKARENHDVSLMLPNGDQALTKPVIYTMDELLRDQSFFLQSKTTPGANIDDATTLKARTTELENEVEQLKTQLGRAKSINDAMWDNLVQRIVINEKAGDVDGGEGDDERKRKRSRT</sequence>
<gene>
    <name evidence="7" type="ORF">M378DRAFT_8060</name>
</gene>